<dbReference type="PRINTS" id="PR00038">
    <property type="entry name" value="HTHLUXR"/>
</dbReference>
<dbReference type="GO" id="GO:0000976">
    <property type="term" value="F:transcription cis-regulatory region binding"/>
    <property type="evidence" value="ECO:0007669"/>
    <property type="project" value="TreeGrafter"/>
</dbReference>
<dbReference type="Gene3D" id="1.10.10.10">
    <property type="entry name" value="Winged helix-like DNA-binding domain superfamily/Winged helix DNA-binding domain"/>
    <property type="match status" value="1"/>
</dbReference>
<feature type="domain" description="HTH luxR-type" evidence="7">
    <location>
        <begin position="142"/>
        <end position="206"/>
    </location>
</feature>
<keyword evidence="5" id="KW-0804">Transcription</keyword>
<dbReference type="InterPro" id="IPR000792">
    <property type="entry name" value="Tscrpt_reg_LuxR_C"/>
</dbReference>
<evidence type="ECO:0000256" key="1">
    <source>
        <dbReference type="ARBA" id="ARBA00022553"/>
    </source>
</evidence>
<dbReference type="CDD" id="cd06170">
    <property type="entry name" value="LuxR_C_like"/>
    <property type="match status" value="1"/>
</dbReference>
<evidence type="ECO:0000313" key="10">
    <source>
        <dbReference type="Proteomes" id="UP000253426"/>
    </source>
</evidence>
<evidence type="ECO:0000259" key="8">
    <source>
        <dbReference type="PROSITE" id="PS50110"/>
    </source>
</evidence>
<dbReference type="InterPro" id="IPR011006">
    <property type="entry name" value="CheY-like_superfamily"/>
</dbReference>
<reference evidence="9 10" key="1">
    <citation type="submission" date="2018-06" db="EMBL/GenBank/DDBJ databases">
        <title>Genomic Encyclopedia of Type Strains, Phase IV (KMG-IV): sequencing the most valuable type-strain genomes for metagenomic binning, comparative biology and taxonomic classification.</title>
        <authorList>
            <person name="Goeker M."/>
        </authorList>
    </citation>
    <scope>NUCLEOTIDE SEQUENCE [LARGE SCALE GENOMIC DNA]</scope>
    <source>
        <strain evidence="9 10">DSM 25532</strain>
    </source>
</reference>
<evidence type="ECO:0000256" key="4">
    <source>
        <dbReference type="ARBA" id="ARBA00023125"/>
    </source>
</evidence>
<evidence type="ECO:0000256" key="5">
    <source>
        <dbReference type="ARBA" id="ARBA00023163"/>
    </source>
</evidence>
<evidence type="ECO:0000259" key="7">
    <source>
        <dbReference type="PROSITE" id="PS50043"/>
    </source>
</evidence>
<dbReference type="GO" id="GO:0006355">
    <property type="term" value="P:regulation of DNA-templated transcription"/>
    <property type="evidence" value="ECO:0007669"/>
    <property type="project" value="InterPro"/>
</dbReference>
<dbReference type="InterPro" id="IPR001789">
    <property type="entry name" value="Sig_transdc_resp-reg_receiver"/>
</dbReference>
<dbReference type="CDD" id="cd17574">
    <property type="entry name" value="REC_OmpR"/>
    <property type="match status" value="1"/>
</dbReference>
<keyword evidence="4" id="KW-0238">DNA-binding</keyword>
<accession>A0A366H3Z3</accession>
<dbReference type="SMART" id="SM00421">
    <property type="entry name" value="HTH_LUXR"/>
    <property type="match status" value="1"/>
</dbReference>
<feature type="modified residue" description="4-aspartylphosphate" evidence="6">
    <location>
        <position position="53"/>
    </location>
</feature>
<evidence type="ECO:0000256" key="2">
    <source>
        <dbReference type="ARBA" id="ARBA00023012"/>
    </source>
</evidence>
<evidence type="ECO:0000256" key="3">
    <source>
        <dbReference type="ARBA" id="ARBA00023015"/>
    </source>
</evidence>
<comment type="caution">
    <text evidence="9">The sequence shown here is derived from an EMBL/GenBank/DDBJ whole genome shotgun (WGS) entry which is preliminary data.</text>
</comment>
<dbReference type="GO" id="GO:0005829">
    <property type="term" value="C:cytosol"/>
    <property type="evidence" value="ECO:0007669"/>
    <property type="project" value="TreeGrafter"/>
</dbReference>
<dbReference type="EMBL" id="QNRR01000018">
    <property type="protein sequence ID" value="RBP36058.1"/>
    <property type="molecule type" value="Genomic_DNA"/>
</dbReference>
<dbReference type="PROSITE" id="PS50110">
    <property type="entry name" value="RESPONSE_REGULATORY"/>
    <property type="match status" value="1"/>
</dbReference>
<keyword evidence="10" id="KW-1185">Reference proteome</keyword>
<dbReference type="Gene3D" id="3.40.50.2300">
    <property type="match status" value="1"/>
</dbReference>
<keyword evidence="1 6" id="KW-0597">Phosphoprotein</keyword>
<dbReference type="AlphaFoldDB" id="A0A366H3Z3"/>
<dbReference type="PROSITE" id="PS50043">
    <property type="entry name" value="HTH_LUXR_2"/>
    <property type="match status" value="1"/>
</dbReference>
<dbReference type="SUPFAM" id="SSF52172">
    <property type="entry name" value="CheY-like"/>
    <property type="match status" value="1"/>
</dbReference>
<dbReference type="InterPro" id="IPR036388">
    <property type="entry name" value="WH-like_DNA-bd_sf"/>
</dbReference>
<dbReference type="InterPro" id="IPR016032">
    <property type="entry name" value="Sig_transdc_resp-reg_C-effctor"/>
</dbReference>
<dbReference type="SUPFAM" id="SSF46894">
    <property type="entry name" value="C-terminal effector domain of the bipartite response regulators"/>
    <property type="match status" value="1"/>
</dbReference>
<dbReference type="PANTHER" id="PTHR48111">
    <property type="entry name" value="REGULATOR OF RPOS"/>
    <property type="match status" value="1"/>
</dbReference>
<dbReference type="OrthoDB" id="9814495at2"/>
<organism evidence="9 10">
    <name type="scientific">Roseimicrobium gellanilyticum</name>
    <dbReference type="NCBI Taxonomy" id="748857"/>
    <lineage>
        <taxon>Bacteria</taxon>
        <taxon>Pseudomonadati</taxon>
        <taxon>Verrucomicrobiota</taxon>
        <taxon>Verrucomicrobiia</taxon>
        <taxon>Verrucomicrobiales</taxon>
        <taxon>Verrucomicrobiaceae</taxon>
        <taxon>Roseimicrobium</taxon>
    </lineage>
</organism>
<dbReference type="Proteomes" id="UP000253426">
    <property type="component" value="Unassembled WGS sequence"/>
</dbReference>
<dbReference type="GO" id="GO:0032993">
    <property type="term" value="C:protein-DNA complex"/>
    <property type="evidence" value="ECO:0007669"/>
    <property type="project" value="TreeGrafter"/>
</dbReference>
<keyword evidence="2" id="KW-0902">Two-component regulatory system</keyword>
<feature type="domain" description="Response regulatory" evidence="8">
    <location>
        <begin position="4"/>
        <end position="120"/>
    </location>
</feature>
<name>A0A366H3Z3_9BACT</name>
<dbReference type="PANTHER" id="PTHR48111:SF1">
    <property type="entry name" value="TWO-COMPONENT RESPONSE REGULATOR ORR33"/>
    <property type="match status" value="1"/>
</dbReference>
<dbReference type="SMART" id="SM00448">
    <property type="entry name" value="REC"/>
    <property type="match status" value="1"/>
</dbReference>
<dbReference type="Pfam" id="PF00196">
    <property type="entry name" value="GerE"/>
    <property type="match status" value="1"/>
</dbReference>
<sequence>MSSSILLIEDEPQMRSNMRTVLELEGYQVQAVSNGRLGIEALRKEKPDLVLCDVMMPELDGYGVLALMRSRAETVDIPFIFLTAKGEKSDIRTGMNSGADDYLVKPVGIRDLIEAIESRLRRKREQVANAVPALPSFDSPLPLESLGLTPKEAEVLLWIAQGKSNAETAILLGSAEATVKKHMERILQKLDVENRGAAALIAIETLTRA</sequence>
<dbReference type="RefSeq" id="WP_113962007.1">
    <property type="nucleotide sequence ID" value="NZ_QNRR01000018.1"/>
</dbReference>
<evidence type="ECO:0000313" key="9">
    <source>
        <dbReference type="EMBL" id="RBP36058.1"/>
    </source>
</evidence>
<proteinExistence type="predicted"/>
<keyword evidence="3" id="KW-0805">Transcription regulation</keyword>
<gene>
    <name evidence="9" type="ORF">DES53_1186</name>
</gene>
<dbReference type="Pfam" id="PF00072">
    <property type="entry name" value="Response_reg"/>
    <property type="match status" value="1"/>
</dbReference>
<evidence type="ECO:0000256" key="6">
    <source>
        <dbReference type="PROSITE-ProRule" id="PRU00169"/>
    </source>
</evidence>
<protein>
    <submittedName>
        <fullName evidence="9">LuxR family two component transcriptional regulator</fullName>
    </submittedName>
</protein>
<dbReference type="GO" id="GO:0000156">
    <property type="term" value="F:phosphorelay response regulator activity"/>
    <property type="evidence" value="ECO:0007669"/>
    <property type="project" value="TreeGrafter"/>
</dbReference>
<dbReference type="InterPro" id="IPR039420">
    <property type="entry name" value="WalR-like"/>
</dbReference>